<evidence type="ECO:0000313" key="2">
    <source>
        <dbReference type="EMBL" id="SVC03475.1"/>
    </source>
</evidence>
<protein>
    <recommendedName>
        <fullName evidence="1">PPIase cyclophilin-type domain-containing protein</fullName>
    </recommendedName>
</protein>
<dbReference type="InterPro" id="IPR002130">
    <property type="entry name" value="Cyclophilin-type_PPIase_dom"/>
</dbReference>
<accession>A0A382IVS2</accession>
<proteinExistence type="predicted"/>
<feature type="non-terminal residue" evidence="2">
    <location>
        <position position="1"/>
    </location>
</feature>
<dbReference type="Gene3D" id="2.40.100.10">
    <property type="entry name" value="Cyclophilin-like"/>
    <property type="match status" value="1"/>
</dbReference>
<gene>
    <name evidence="2" type="ORF">METZ01_LOCUS256329</name>
</gene>
<dbReference type="SUPFAM" id="SSF50891">
    <property type="entry name" value="Cyclophilin-like"/>
    <property type="match status" value="1"/>
</dbReference>
<dbReference type="EMBL" id="UINC01069811">
    <property type="protein sequence ID" value="SVC03475.1"/>
    <property type="molecule type" value="Genomic_DNA"/>
</dbReference>
<dbReference type="InterPro" id="IPR029000">
    <property type="entry name" value="Cyclophilin-like_dom_sf"/>
</dbReference>
<reference evidence="2" key="1">
    <citation type="submission" date="2018-05" db="EMBL/GenBank/DDBJ databases">
        <authorList>
            <person name="Lanie J.A."/>
            <person name="Ng W.-L."/>
            <person name="Kazmierczak K.M."/>
            <person name="Andrzejewski T.M."/>
            <person name="Davidsen T.M."/>
            <person name="Wayne K.J."/>
            <person name="Tettelin H."/>
            <person name="Glass J.I."/>
            <person name="Rusch D."/>
            <person name="Podicherti R."/>
            <person name="Tsui H.-C.T."/>
            <person name="Winkler M.E."/>
        </authorList>
    </citation>
    <scope>NUCLEOTIDE SEQUENCE</scope>
</reference>
<name>A0A382IVS2_9ZZZZ</name>
<feature type="domain" description="PPIase cyclophilin-type" evidence="1">
    <location>
        <begin position="2"/>
        <end position="53"/>
    </location>
</feature>
<dbReference type="Pfam" id="PF00160">
    <property type="entry name" value="Pro_isomerase"/>
    <property type="match status" value="1"/>
</dbReference>
<evidence type="ECO:0000259" key="1">
    <source>
        <dbReference type="Pfam" id="PF00160"/>
    </source>
</evidence>
<dbReference type="AlphaFoldDB" id="A0A382IVS2"/>
<sequence length="81" mass="8739">APNSRTTQLFINLGDNSASLDGQGFAPFGRVVEGMEVVGSFNAEYGSTPSNNQPTIAERGNEFLNKNFPNLDYIVTAKIVE</sequence>
<organism evidence="2">
    <name type="scientific">marine metagenome</name>
    <dbReference type="NCBI Taxonomy" id="408172"/>
    <lineage>
        <taxon>unclassified sequences</taxon>
        <taxon>metagenomes</taxon>
        <taxon>ecological metagenomes</taxon>
    </lineage>
</organism>
<dbReference type="GO" id="GO:0003755">
    <property type="term" value="F:peptidyl-prolyl cis-trans isomerase activity"/>
    <property type="evidence" value="ECO:0007669"/>
    <property type="project" value="InterPro"/>
</dbReference>